<dbReference type="PANTHER" id="PTHR35848:SF6">
    <property type="entry name" value="CUPIN TYPE-2 DOMAIN-CONTAINING PROTEIN"/>
    <property type="match status" value="1"/>
</dbReference>
<accession>A0A4R4QJG8</accession>
<keyword evidence="1" id="KW-0479">Metal-binding</keyword>
<dbReference type="Proteomes" id="UP000295075">
    <property type="component" value="Unassembled WGS sequence"/>
</dbReference>
<gene>
    <name evidence="3" type="ORF">E1261_01200</name>
</gene>
<dbReference type="OrthoDB" id="5243731at2"/>
<dbReference type="RefSeq" id="WP_132400339.1">
    <property type="nucleotide sequence ID" value="NZ_SMKA01000002.1"/>
</dbReference>
<organism evidence="3 4">
    <name type="scientific">Kribbella albertanoniae</name>
    <dbReference type="NCBI Taxonomy" id="1266829"/>
    <lineage>
        <taxon>Bacteria</taxon>
        <taxon>Bacillati</taxon>
        <taxon>Actinomycetota</taxon>
        <taxon>Actinomycetes</taxon>
        <taxon>Propionibacteriales</taxon>
        <taxon>Kribbellaceae</taxon>
        <taxon>Kribbella</taxon>
    </lineage>
</organism>
<dbReference type="EMBL" id="SMKA01000002">
    <property type="protein sequence ID" value="TDC35509.1"/>
    <property type="molecule type" value="Genomic_DNA"/>
</dbReference>
<dbReference type="InterPro" id="IPR011051">
    <property type="entry name" value="RmlC_Cupin_sf"/>
</dbReference>
<proteinExistence type="predicted"/>
<dbReference type="InterPro" id="IPR013096">
    <property type="entry name" value="Cupin_2"/>
</dbReference>
<sequence>MTAGSAPEFERVNLSAIPLDPVVAHAGQGTIRATTVVTGAQLAGGCNFIDVAELPPGTTIGAHRHTPAQEEFYLILAGRGLMRREDRTFEVGPGDLIRNPPGGLHGLSNTSDDVLRLFVFELSVGGDG</sequence>
<evidence type="ECO:0000313" key="4">
    <source>
        <dbReference type="Proteomes" id="UP000295075"/>
    </source>
</evidence>
<dbReference type="InterPro" id="IPR051610">
    <property type="entry name" value="GPI/OXD"/>
</dbReference>
<feature type="domain" description="Cupin type-2" evidence="2">
    <location>
        <begin position="52"/>
        <end position="119"/>
    </location>
</feature>
<comment type="caution">
    <text evidence="3">The sequence shown here is derived from an EMBL/GenBank/DDBJ whole genome shotgun (WGS) entry which is preliminary data.</text>
</comment>
<dbReference type="SUPFAM" id="SSF51182">
    <property type="entry name" value="RmlC-like cupins"/>
    <property type="match status" value="1"/>
</dbReference>
<keyword evidence="4" id="KW-1185">Reference proteome</keyword>
<reference evidence="3 4" key="1">
    <citation type="submission" date="2019-03" db="EMBL/GenBank/DDBJ databases">
        <title>Draft genome sequences of novel Actinobacteria.</title>
        <authorList>
            <person name="Sahin N."/>
            <person name="Ay H."/>
            <person name="Saygin H."/>
        </authorList>
    </citation>
    <scope>NUCLEOTIDE SEQUENCE [LARGE SCALE GENOMIC DNA]</scope>
    <source>
        <strain evidence="3 4">JCM 30547</strain>
    </source>
</reference>
<dbReference type="PANTHER" id="PTHR35848">
    <property type="entry name" value="OXALATE-BINDING PROTEIN"/>
    <property type="match status" value="1"/>
</dbReference>
<dbReference type="AlphaFoldDB" id="A0A4R4QJG8"/>
<evidence type="ECO:0000259" key="2">
    <source>
        <dbReference type="Pfam" id="PF07883"/>
    </source>
</evidence>
<evidence type="ECO:0000256" key="1">
    <source>
        <dbReference type="ARBA" id="ARBA00022723"/>
    </source>
</evidence>
<dbReference type="Pfam" id="PF07883">
    <property type="entry name" value="Cupin_2"/>
    <property type="match status" value="1"/>
</dbReference>
<evidence type="ECO:0000313" key="3">
    <source>
        <dbReference type="EMBL" id="TDC35509.1"/>
    </source>
</evidence>
<dbReference type="GO" id="GO:0046872">
    <property type="term" value="F:metal ion binding"/>
    <property type="evidence" value="ECO:0007669"/>
    <property type="project" value="UniProtKB-KW"/>
</dbReference>
<dbReference type="Gene3D" id="2.60.120.10">
    <property type="entry name" value="Jelly Rolls"/>
    <property type="match status" value="1"/>
</dbReference>
<dbReference type="InterPro" id="IPR014710">
    <property type="entry name" value="RmlC-like_jellyroll"/>
</dbReference>
<name>A0A4R4QJG8_9ACTN</name>
<protein>
    <submittedName>
        <fullName evidence="3">Cupin domain-containing protein</fullName>
    </submittedName>
</protein>